<keyword evidence="2" id="KW-1185">Reference proteome</keyword>
<organism evidence="1 2">
    <name type="scientific">Populus alba</name>
    <name type="common">White poplar</name>
    <dbReference type="NCBI Taxonomy" id="43335"/>
    <lineage>
        <taxon>Eukaryota</taxon>
        <taxon>Viridiplantae</taxon>
        <taxon>Streptophyta</taxon>
        <taxon>Embryophyta</taxon>
        <taxon>Tracheophyta</taxon>
        <taxon>Spermatophyta</taxon>
        <taxon>Magnoliopsida</taxon>
        <taxon>eudicotyledons</taxon>
        <taxon>Gunneridae</taxon>
        <taxon>Pentapetalae</taxon>
        <taxon>rosids</taxon>
        <taxon>fabids</taxon>
        <taxon>Malpighiales</taxon>
        <taxon>Salicaceae</taxon>
        <taxon>Saliceae</taxon>
        <taxon>Populus</taxon>
    </lineage>
</organism>
<evidence type="ECO:0000313" key="2">
    <source>
        <dbReference type="Proteomes" id="UP000309997"/>
    </source>
</evidence>
<protein>
    <submittedName>
        <fullName evidence="1">Uncharacterized protein</fullName>
    </submittedName>
</protein>
<dbReference type="Proteomes" id="UP000309997">
    <property type="component" value="Unassembled WGS sequence"/>
</dbReference>
<proteinExistence type="predicted"/>
<sequence length="301" mass="33309">MASQQAILAIGYKGHRKIPQLTPLDFDVLVASWSVSITRGSPLRANVSSLQDITTYHKLPHMGFHFVPPSIRLISVAMDFSGQWVLMLTLLSPSISAIDLALEFSMSHGSDPFRSVSPKRRRTIHKVPRTHYCPTALCPTPNLFGAAFIACSQSELGTCTLVGWKACTSPFVTVCRCFFSLLPGLSKPILPGLTFNSKRGRKKNVMGSNFIALTPKPNINNTIRGNPGPFQSPFEHLPYQAEDKGKVVTDLLLSNFSKTLQIVKAVPLAYHITESGLTKITITTHFFTHKTWLILQQVHQK</sequence>
<evidence type="ECO:0000313" key="1">
    <source>
        <dbReference type="EMBL" id="KAL3579082.1"/>
    </source>
</evidence>
<reference evidence="1 2" key="1">
    <citation type="journal article" date="2024" name="Plant Biotechnol. J.">
        <title>Genome and CRISPR/Cas9 system of a widespread forest tree (Populus alba) in the world.</title>
        <authorList>
            <person name="Liu Y.J."/>
            <person name="Jiang P.F."/>
            <person name="Han X.M."/>
            <person name="Li X.Y."/>
            <person name="Wang H.M."/>
            <person name="Wang Y.J."/>
            <person name="Wang X.X."/>
            <person name="Zeng Q.Y."/>
        </authorList>
    </citation>
    <scope>NUCLEOTIDE SEQUENCE [LARGE SCALE GENOMIC DNA]</scope>
    <source>
        <strain evidence="2">cv. PAL-ZL1</strain>
    </source>
</reference>
<gene>
    <name evidence="1" type="ORF">D5086_020586</name>
</gene>
<accession>A0ACC4BLU0</accession>
<dbReference type="EMBL" id="RCHU02000010">
    <property type="protein sequence ID" value="KAL3579082.1"/>
    <property type="molecule type" value="Genomic_DNA"/>
</dbReference>
<comment type="caution">
    <text evidence="1">The sequence shown here is derived from an EMBL/GenBank/DDBJ whole genome shotgun (WGS) entry which is preliminary data.</text>
</comment>
<name>A0ACC4BLU0_POPAL</name>